<evidence type="ECO:0000313" key="2">
    <source>
        <dbReference type="EMBL" id="OGK50890.1"/>
    </source>
</evidence>
<dbReference type="Proteomes" id="UP000178558">
    <property type="component" value="Unassembled WGS sequence"/>
</dbReference>
<organism evidence="2 3">
    <name type="scientific">Candidatus Roizmanbacteria bacterium RIFCSPLOWO2_01_FULL_40_42</name>
    <dbReference type="NCBI Taxonomy" id="1802066"/>
    <lineage>
        <taxon>Bacteria</taxon>
        <taxon>Candidatus Roizmaniibacteriota</taxon>
    </lineage>
</organism>
<feature type="transmembrane region" description="Helical" evidence="1">
    <location>
        <begin position="97"/>
        <end position="121"/>
    </location>
</feature>
<proteinExistence type="predicted"/>
<name>A0A1F7J5K4_9BACT</name>
<sequence length="122" mass="14097">MGLKDIDNKWFFTELSPLFKIPGFFVKGDLIILLPLLIAILLIGFISLKFMFVTLGVYITIRHLGEMIYWFSHQFNARTYRPDDMGFKKLDNHAIYILYQTLAIVGTIVGLSIVAYSLLYLK</sequence>
<dbReference type="EMBL" id="MGAQ01000010">
    <property type="protein sequence ID" value="OGK50890.1"/>
    <property type="molecule type" value="Genomic_DNA"/>
</dbReference>
<reference evidence="2 3" key="1">
    <citation type="journal article" date="2016" name="Nat. Commun.">
        <title>Thousands of microbial genomes shed light on interconnected biogeochemical processes in an aquifer system.</title>
        <authorList>
            <person name="Anantharaman K."/>
            <person name="Brown C.T."/>
            <person name="Hug L.A."/>
            <person name="Sharon I."/>
            <person name="Castelle C.J."/>
            <person name="Probst A.J."/>
            <person name="Thomas B.C."/>
            <person name="Singh A."/>
            <person name="Wilkins M.J."/>
            <person name="Karaoz U."/>
            <person name="Brodie E.L."/>
            <person name="Williams K.H."/>
            <person name="Hubbard S.S."/>
            <person name="Banfield J.F."/>
        </authorList>
    </citation>
    <scope>NUCLEOTIDE SEQUENCE [LARGE SCALE GENOMIC DNA]</scope>
</reference>
<accession>A0A1F7J5K4</accession>
<dbReference type="AlphaFoldDB" id="A0A1F7J5K4"/>
<keyword evidence="1" id="KW-0812">Transmembrane</keyword>
<evidence type="ECO:0000256" key="1">
    <source>
        <dbReference type="SAM" id="Phobius"/>
    </source>
</evidence>
<protein>
    <submittedName>
        <fullName evidence="2">Uncharacterized protein</fullName>
    </submittedName>
</protein>
<comment type="caution">
    <text evidence="2">The sequence shown here is derived from an EMBL/GenBank/DDBJ whole genome shotgun (WGS) entry which is preliminary data.</text>
</comment>
<keyword evidence="1" id="KW-1133">Transmembrane helix</keyword>
<keyword evidence="1" id="KW-0472">Membrane</keyword>
<feature type="transmembrane region" description="Helical" evidence="1">
    <location>
        <begin position="30"/>
        <end position="61"/>
    </location>
</feature>
<evidence type="ECO:0000313" key="3">
    <source>
        <dbReference type="Proteomes" id="UP000178558"/>
    </source>
</evidence>
<gene>
    <name evidence="2" type="ORF">A3B50_01270</name>
</gene>